<reference evidence="2 3" key="1">
    <citation type="journal article" date="2019" name="Sci. Rep.">
        <title>Orb-weaving spider Araneus ventricosus genome elucidates the spidroin gene catalogue.</title>
        <authorList>
            <person name="Kono N."/>
            <person name="Nakamura H."/>
            <person name="Ohtoshi R."/>
            <person name="Moran D.A.P."/>
            <person name="Shinohara A."/>
            <person name="Yoshida Y."/>
            <person name="Fujiwara M."/>
            <person name="Mori M."/>
            <person name="Tomita M."/>
            <person name="Arakawa K."/>
        </authorList>
    </citation>
    <scope>NUCLEOTIDE SEQUENCE [LARGE SCALE GENOMIC DNA]</scope>
</reference>
<evidence type="ECO:0000313" key="2">
    <source>
        <dbReference type="EMBL" id="GBM71499.1"/>
    </source>
</evidence>
<organism evidence="2 3">
    <name type="scientific">Araneus ventricosus</name>
    <name type="common">Orbweaver spider</name>
    <name type="synonym">Epeira ventricosa</name>
    <dbReference type="NCBI Taxonomy" id="182803"/>
    <lineage>
        <taxon>Eukaryota</taxon>
        <taxon>Metazoa</taxon>
        <taxon>Ecdysozoa</taxon>
        <taxon>Arthropoda</taxon>
        <taxon>Chelicerata</taxon>
        <taxon>Arachnida</taxon>
        <taxon>Araneae</taxon>
        <taxon>Araneomorphae</taxon>
        <taxon>Entelegynae</taxon>
        <taxon>Araneoidea</taxon>
        <taxon>Araneidae</taxon>
        <taxon>Araneus</taxon>
    </lineage>
</organism>
<dbReference type="Proteomes" id="UP000499080">
    <property type="component" value="Unassembled WGS sequence"/>
</dbReference>
<accession>A0A4Y2I2T8</accession>
<sequence length="135" mass="15088">MACFRVRRLQVQNPVSLKISAFVGLTLVKSDVTVQWDKCPPAAVVLHNPPKSRPSHWFFGIKEPLVRCGNLEREVSAQMSSSSSDCGSELRGPSQKSLRVASKRDNNKTKTELVGDYRSCRKVKLIVHNYSCASR</sequence>
<comment type="caution">
    <text evidence="2">The sequence shown here is derived from an EMBL/GenBank/DDBJ whole genome shotgun (WGS) entry which is preliminary data.</text>
</comment>
<gene>
    <name evidence="2" type="ORF">AVEN_183649_1</name>
</gene>
<name>A0A4Y2I2T8_ARAVE</name>
<feature type="region of interest" description="Disordered" evidence="1">
    <location>
        <begin position="79"/>
        <end position="107"/>
    </location>
</feature>
<proteinExistence type="predicted"/>
<dbReference type="AlphaFoldDB" id="A0A4Y2I2T8"/>
<evidence type="ECO:0000256" key="1">
    <source>
        <dbReference type="SAM" id="MobiDB-lite"/>
    </source>
</evidence>
<evidence type="ECO:0000313" key="3">
    <source>
        <dbReference type="Proteomes" id="UP000499080"/>
    </source>
</evidence>
<keyword evidence="3" id="KW-1185">Reference proteome</keyword>
<dbReference type="EMBL" id="BGPR01002317">
    <property type="protein sequence ID" value="GBM71499.1"/>
    <property type="molecule type" value="Genomic_DNA"/>
</dbReference>
<protein>
    <submittedName>
        <fullName evidence="2">Uncharacterized protein</fullName>
    </submittedName>
</protein>